<protein>
    <recommendedName>
        <fullName evidence="2">Protein kinase domain-containing protein</fullName>
    </recommendedName>
</protein>
<sequence length="111" mass="13013">MLARDPHVDTLMDVKQGLNKESRTVLYLVFEYLDTDLKKFIRSFRQPGHNILQETVKEWLSAMAMEPHLETDHSYLVFISKMLVYEPAKRISAKKAMEHPYFDDLPDKASL</sequence>
<evidence type="ECO:0008006" key="2">
    <source>
        <dbReference type="Google" id="ProtNLM"/>
    </source>
</evidence>
<accession>A0A3P6FFT3</accession>
<dbReference type="Gene3D" id="1.10.510.10">
    <property type="entry name" value="Transferase(Phosphotransferase) domain 1"/>
    <property type="match status" value="1"/>
</dbReference>
<evidence type="ECO:0000313" key="1">
    <source>
        <dbReference type="EMBL" id="VDD43112.1"/>
    </source>
</evidence>
<dbReference type="SUPFAM" id="SSF56112">
    <property type="entry name" value="Protein kinase-like (PK-like)"/>
    <property type="match status" value="1"/>
</dbReference>
<reference evidence="1" key="1">
    <citation type="submission" date="2018-11" db="EMBL/GenBank/DDBJ databases">
        <authorList>
            <consortium name="Genoscope - CEA"/>
            <person name="William W."/>
        </authorList>
    </citation>
    <scope>NUCLEOTIDE SEQUENCE</scope>
</reference>
<proteinExistence type="predicted"/>
<organism evidence="1">
    <name type="scientific">Brassica oleracea</name>
    <name type="common">Wild cabbage</name>
    <dbReference type="NCBI Taxonomy" id="3712"/>
    <lineage>
        <taxon>Eukaryota</taxon>
        <taxon>Viridiplantae</taxon>
        <taxon>Streptophyta</taxon>
        <taxon>Embryophyta</taxon>
        <taxon>Tracheophyta</taxon>
        <taxon>Spermatophyta</taxon>
        <taxon>Magnoliopsida</taxon>
        <taxon>eudicotyledons</taxon>
        <taxon>Gunneridae</taxon>
        <taxon>Pentapetalae</taxon>
        <taxon>rosids</taxon>
        <taxon>malvids</taxon>
        <taxon>Brassicales</taxon>
        <taxon>Brassicaceae</taxon>
        <taxon>Brassiceae</taxon>
        <taxon>Brassica</taxon>
    </lineage>
</organism>
<dbReference type="EMBL" id="LR031877">
    <property type="protein sequence ID" value="VDD43112.1"/>
    <property type="molecule type" value="Genomic_DNA"/>
</dbReference>
<name>A0A3P6FFT3_BRAOL</name>
<gene>
    <name evidence="1" type="ORF">BOLC5T30659H</name>
</gene>
<dbReference type="InterPro" id="IPR011009">
    <property type="entry name" value="Kinase-like_dom_sf"/>
</dbReference>
<dbReference type="AlphaFoldDB" id="A0A3P6FFT3"/>